<accession>X1GT25</accession>
<dbReference type="AlphaFoldDB" id="X1GT25"/>
<sequence length="32" mass="3530">MGGQGLTHLGVPAKLSVSFRFFPFLSVSFRFV</sequence>
<protein>
    <submittedName>
        <fullName evidence="1">Uncharacterized protein</fullName>
    </submittedName>
</protein>
<feature type="non-terminal residue" evidence="1">
    <location>
        <position position="32"/>
    </location>
</feature>
<proteinExistence type="predicted"/>
<organism evidence="1">
    <name type="scientific">marine sediment metagenome</name>
    <dbReference type="NCBI Taxonomy" id="412755"/>
    <lineage>
        <taxon>unclassified sequences</taxon>
        <taxon>metagenomes</taxon>
        <taxon>ecological metagenomes</taxon>
    </lineage>
</organism>
<name>X1GT25_9ZZZZ</name>
<reference evidence="1" key="1">
    <citation type="journal article" date="2014" name="Front. Microbiol.">
        <title>High frequency of phylogenetically diverse reductive dehalogenase-homologous genes in deep subseafloor sedimentary metagenomes.</title>
        <authorList>
            <person name="Kawai M."/>
            <person name="Futagami T."/>
            <person name="Toyoda A."/>
            <person name="Takaki Y."/>
            <person name="Nishi S."/>
            <person name="Hori S."/>
            <person name="Arai W."/>
            <person name="Tsubouchi T."/>
            <person name="Morono Y."/>
            <person name="Uchiyama I."/>
            <person name="Ito T."/>
            <person name="Fujiyama A."/>
            <person name="Inagaki F."/>
            <person name="Takami H."/>
        </authorList>
    </citation>
    <scope>NUCLEOTIDE SEQUENCE</scope>
    <source>
        <strain evidence="1">Expedition CK06-06</strain>
    </source>
</reference>
<dbReference type="EMBL" id="BARU01005423">
    <property type="protein sequence ID" value="GAH36163.1"/>
    <property type="molecule type" value="Genomic_DNA"/>
</dbReference>
<gene>
    <name evidence="1" type="ORF">S03H2_10559</name>
</gene>
<comment type="caution">
    <text evidence="1">The sequence shown here is derived from an EMBL/GenBank/DDBJ whole genome shotgun (WGS) entry which is preliminary data.</text>
</comment>
<evidence type="ECO:0000313" key="1">
    <source>
        <dbReference type="EMBL" id="GAH36163.1"/>
    </source>
</evidence>